<dbReference type="Pfam" id="PF00098">
    <property type="entry name" value="zf-CCHC"/>
    <property type="match status" value="4"/>
</dbReference>
<feature type="domain" description="CCHC-type" evidence="3">
    <location>
        <begin position="235"/>
        <end position="250"/>
    </location>
</feature>
<keyword evidence="5" id="KW-1185">Reference proteome</keyword>
<evidence type="ECO:0000259" key="3">
    <source>
        <dbReference type="PROSITE" id="PS50158"/>
    </source>
</evidence>
<keyword evidence="1" id="KW-0863">Zinc-finger</keyword>
<dbReference type="GO" id="GO:0005737">
    <property type="term" value="C:cytoplasm"/>
    <property type="evidence" value="ECO:0007669"/>
    <property type="project" value="UniProtKB-ARBA"/>
</dbReference>
<dbReference type="Proteomes" id="UP000008068">
    <property type="component" value="Unassembled WGS sequence"/>
</dbReference>
<dbReference type="HOGENOM" id="CLU_071906_0_0_1"/>
<accession>G0NIN7</accession>
<feature type="compositionally biased region" description="Low complexity" evidence="2">
    <location>
        <begin position="366"/>
        <end position="387"/>
    </location>
</feature>
<feature type="domain" description="CCHC-type" evidence="3">
    <location>
        <begin position="313"/>
        <end position="328"/>
    </location>
</feature>
<dbReference type="EMBL" id="GL379891">
    <property type="protein sequence ID" value="EGT31924.1"/>
    <property type="molecule type" value="Genomic_DNA"/>
</dbReference>
<keyword evidence="1" id="KW-0479">Metal-binding</keyword>
<dbReference type="AlphaFoldDB" id="G0NIN7"/>
<protein>
    <recommendedName>
        <fullName evidence="3">CCHC-type domain-containing protein</fullName>
    </recommendedName>
</protein>
<name>G0NIN7_CAEBE</name>
<feature type="compositionally biased region" description="Basic and acidic residues" evidence="2">
    <location>
        <begin position="15"/>
        <end position="57"/>
    </location>
</feature>
<gene>
    <name evidence="4" type="ORF">CAEBREN_06592</name>
</gene>
<dbReference type="GO" id="GO:0008270">
    <property type="term" value="F:zinc ion binding"/>
    <property type="evidence" value="ECO:0007669"/>
    <property type="project" value="UniProtKB-KW"/>
</dbReference>
<dbReference type="FunCoup" id="G0NIN7">
    <property type="interactions" value="652"/>
</dbReference>
<dbReference type="eggNOG" id="KOG4400">
    <property type="taxonomic scope" value="Eukaryota"/>
</dbReference>
<reference evidence="5" key="1">
    <citation type="submission" date="2011-07" db="EMBL/GenBank/DDBJ databases">
        <authorList>
            <consortium name="Caenorhabditis brenneri Sequencing and Analysis Consortium"/>
            <person name="Wilson R.K."/>
        </authorList>
    </citation>
    <scope>NUCLEOTIDE SEQUENCE [LARGE SCALE GENOMIC DNA]</scope>
    <source>
        <strain evidence="5">PB2801</strain>
    </source>
</reference>
<dbReference type="Gene3D" id="4.10.60.10">
    <property type="entry name" value="Zinc finger, CCHC-type"/>
    <property type="match status" value="3"/>
</dbReference>
<feature type="compositionally biased region" description="Acidic residues" evidence="2">
    <location>
        <begin position="1"/>
        <end position="14"/>
    </location>
</feature>
<sequence length="395" mass="44152">MAEDIGIEPCFDMEDPPKPRKEALKKMKKVERSAPIKEEVKEVEEKKEEDNGEEKPMSKTQKRKLKIKLAIERKEKAERGEEPEEAKSTEEGEPEAKKAKSDKPQHMGKDRKYSFEAIEKKFSALLGKLSETTSNFKEGEAVIKKDVEDGKITTEEAHTLYRVYNRNLRIKRLREKLNRTLGEGAPLEAVKEKINDWRAAGKVTVADATILVKRWKTRETRRVGRQEQKITGSACFHCREPGHRLADCPKRNSSHSDGVCFKCGSMEHSIHECKKKGVKGFPFATCFVCKQVGHISRDCHQNLNGVYPDGGACNVCGAVGHLKRDCPELAAQKAGGAFNQKKHFTARAATNWNNQSADADYDPTENSGGASASNDSGFKKTAPAAPKKTAKHIKF</sequence>
<dbReference type="InterPro" id="IPR036875">
    <property type="entry name" value="Znf_CCHC_sf"/>
</dbReference>
<evidence type="ECO:0000256" key="1">
    <source>
        <dbReference type="PROSITE-ProRule" id="PRU00047"/>
    </source>
</evidence>
<evidence type="ECO:0000256" key="2">
    <source>
        <dbReference type="SAM" id="MobiDB-lite"/>
    </source>
</evidence>
<dbReference type="PANTHER" id="PTHR46242">
    <property type="entry name" value="ZINC FINGER CCHC DOMAIN-CONTAINING PROTEIN 9 ZCCHC9"/>
    <property type="match status" value="1"/>
</dbReference>
<dbReference type="InParanoid" id="G0NIN7"/>
<dbReference type="PANTHER" id="PTHR46242:SF1">
    <property type="entry name" value="ZINC FINGER CCHC DOMAIN-CONTAINING PROTEIN 9"/>
    <property type="match status" value="1"/>
</dbReference>
<dbReference type="OrthoDB" id="3863715at2759"/>
<evidence type="ECO:0000313" key="4">
    <source>
        <dbReference type="EMBL" id="EGT31924.1"/>
    </source>
</evidence>
<dbReference type="GO" id="GO:0005730">
    <property type="term" value="C:nucleolus"/>
    <property type="evidence" value="ECO:0007669"/>
    <property type="project" value="TreeGrafter"/>
</dbReference>
<dbReference type="GO" id="GO:0019899">
    <property type="term" value="F:enzyme binding"/>
    <property type="evidence" value="ECO:0007669"/>
    <property type="project" value="UniProtKB-ARBA"/>
</dbReference>
<feature type="region of interest" description="Disordered" evidence="2">
    <location>
        <begin position="355"/>
        <end position="395"/>
    </location>
</feature>
<dbReference type="InterPro" id="IPR001878">
    <property type="entry name" value="Znf_CCHC"/>
</dbReference>
<keyword evidence="1" id="KW-0862">Zinc</keyword>
<feature type="compositionally biased region" description="Basic and acidic residues" evidence="2">
    <location>
        <begin position="69"/>
        <end position="110"/>
    </location>
</feature>
<dbReference type="SUPFAM" id="SSF57756">
    <property type="entry name" value="Retrovirus zinc finger-like domains"/>
    <property type="match status" value="2"/>
</dbReference>
<feature type="region of interest" description="Disordered" evidence="2">
    <location>
        <begin position="1"/>
        <end position="110"/>
    </location>
</feature>
<dbReference type="PROSITE" id="PS50158">
    <property type="entry name" value="ZF_CCHC"/>
    <property type="match status" value="3"/>
</dbReference>
<dbReference type="GO" id="GO:0003676">
    <property type="term" value="F:nucleic acid binding"/>
    <property type="evidence" value="ECO:0007669"/>
    <property type="project" value="InterPro"/>
</dbReference>
<proteinExistence type="predicted"/>
<dbReference type="STRING" id="135651.G0NIN7"/>
<dbReference type="InterPro" id="IPR042246">
    <property type="entry name" value="ZCCHC9"/>
</dbReference>
<organism evidence="5">
    <name type="scientific">Caenorhabditis brenneri</name>
    <name type="common">Nematode worm</name>
    <dbReference type="NCBI Taxonomy" id="135651"/>
    <lineage>
        <taxon>Eukaryota</taxon>
        <taxon>Metazoa</taxon>
        <taxon>Ecdysozoa</taxon>
        <taxon>Nematoda</taxon>
        <taxon>Chromadorea</taxon>
        <taxon>Rhabditida</taxon>
        <taxon>Rhabditina</taxon>
        <taxon>Rhabditomorpha</taxon>
        <taxon>Rhabditoidea</taxon>
        <taxon>Rhabditidae</taxon>
        <taxon>Peloderinae</taxon>
        <taxon>Caenorhabditis</taxon>
    </lineage>
</organism>
<dbReference type="SMART" id="SM00343">
    <property type="entry name" value="ZnF_C2HC"/>
    <property type="match status" value="4"/>
</dbReference>
<evidence type="ECO:0000313" key="5">
    <source>
        <dbReference type="Proteomes" id="UP000008068"/>
    </source>
</evidence>
<feature type="domain" description="CCHC-type" evidence="3">
    <location>
        <begin position="286"/>
        <end position="299"/>
    </location>
</feature>